<dbReference type="PROSITE" id="PS00135">
    <property type="entry name" value="TRYPSIN_SER"/>
    <property type="match status" value="1"/>
</dbReference>
<dbReference type="InterPro" id="IPR009003">
    <property type="entry name" value="Peptidase_S1_PA"/>
</dbReference>
<reference evidence="9" key="2">
    <citation type="submission" date="2020-05" db="UniProtKB">
        <authorList>
            <consortium name="EnsemblMetazoa"/>
        </authorList>
    </citation>
    <scope>IDENTIFICATION</scope>
    <source>
        <strain evidence="9">Ngousso</strain>
    </source>
</reference>
<dbReference type="KEGG" id="acoz:120958130"/>
<dbReference type="Gene3D" id="2.40.10.10">
    <property type="entry name" value="Trypsin-like serine proteases"/>
    <property type="match status" value="1"/>
</dbReference>
<evidence type="ECO:0000256" key="2">
    <source>
        <dbReference type="ARBA" id="ARBA00022757"/>
    </source>
</evidence>
<sequence length="309" mass="33612">MQEKQVTLCKSWSTFCASNRREEVHHTCHSIKMQSVIAIVGTVFLALYFTNVLASDRNVENKTIEGNGKLLLSSSQLEAHSGRIINGKNGNIATFPYIVRMRVNNVGICGASIITYTHVFTAAHCLYDNQDPASITLYGGSASQTSGGIVFFACKVIIHPQYDPETQDYDAGIVQIKKSFHGYKNIAPIALQNAEVPSNTSCYVIGWGLTNYDVKITPDIMQYAILKVISPLQCSVAWSSYATPQFICAKHTVNEDVCNGDSGGPFVCNGKLTGATSYSGQGCRSKMPSAFVKVTAPAIREFIRTNVGI</sequence>
<evidence type="ECO:0000313" key="10">
    <source>
        <dbReference type="Proteomes" id="UP001105220"/>
    </source>
</evidence>
<proteinExistence type="inferred from homology"/>
<evidence type="ECO:0000256" key="3">
    <source>
        <dbReference type="ARBA" id="ARBA00022801"/>
    </source>
</evidence>
<dbReference type="CDD" id="cd00190">
    <property type="entry name" value="Tryp_SPc"/>
    <property type="match status" value="1"/>
</dbReference>
<dbReference type="AlphaFoldDB" id="A0A6E8W9C1"/>
<keyword evidence="5" id="KW-1015">Disulfide bond</keyword>
<dbReference type="Proteomes" id="UP001105220">
    <property type="component" value="Unplaced"/>
</dbReference>
<protein>
    <submittedName>
        <fullName evidence="9">Peptidase S1 domain-containing protein</fullName>
    </submittedName>
</protein>
<keyword evidence="1" id="KW-0645">Protease</keyword>
<reference key="1">
    <citation type="journal article" date="2019" name="Genes (Basel)">
        <title>A High-Quality De novo Genome Assembly from a Single Mosquito Using PacBio Sequencing.</title>
        <authorList>
            <person name="Kingan S.B."/>
            <person name="Heaton H."/>
            <person name="Cudini J."/>
            <person name="Lambert C.C."/>
            <person name="Baybayan P."/>
            <person name="Galvin B.D."/>
            <person name="Durbin R."/>
            <person name="Korlach J."/>
            <person name="Lawniczak M.K.N."/>
        </authorList>
    </citation>
    <scope>NUCLEOTIDE SEQUENCE [LARGE SCALE GENOMIC DNA]</scope>
    <source>
        <strain>Mali-NIH</strain>
    </source>
</reference>
<dbReference type="InterPro" id="IPR001254">
    <property type="entry name" value="Trypsin_dom"/>
</dbReference>
<evidence type="ECO:0000259" key="8">
    <source>
        <dbReference type="PROSITE" id="PS50240"/>
    </source>
</evidence>
<evidence type="ECO:0000256" key="6">
    <source>
        <dbReference type="ARBA" id="ARBA00024195"/>
    </source>
</evidence>
<dbReference type="SMART" id="SM00020">
    <property type="entry name" value="Tryp_SPc"/>
    <property type="match status" value="1"/>
</dbReference>
<dbReference type="PRINTS" id="PR00722">
    <property type="entry name" value="CHYMOTRYPSIN"/>
</dbReference>
<keyword evidence="2" id="KW-0222">Digestion</keyword>
<name>A0A6E8W9C1_ANOCL</name>
<dbReference type="EnsemblMetazoa" id="ACON029193-RA">
    <property type="protein sequence ID" value="ACON029193-PA"/>
    <property type="gene ID" value="ACON029193"/>
</dbReference>
<feature type="domain" description="Peptidase S1" evidence="8">
    <location>
        <begin position="84"/>
        <end position="308"/>
    </location>
</feature>
<dbReference type="InterPro" id="IPR050430">
    <property type="entry name" value="Peptidase_S1"/>
</dbReference>
<dbReference type="RefSeq" id="XP_040236643.2">
    <property type="nucleotide sequence ID" value="XM_040380709.2"/>
</dbReference>
<dbReference type="GO" id="GO:0007586">
    <property type="term" value="P:digestion"/>
    <property type="evidence" value="ECO:0007669"/>
    <property type="project" value="UniProtKB-KW"/>
</dbReference>
<dbReference type="PANTHER" id="PTHR24276">
    <property type="entry name" value="POLYSERASE-RELATED"/>
    <property type="match status" value="1"/>
</dbReference>
<keyword evidence="10" id="KW-1185">Reference proteome</keyword>
<dbReference type="Pfam" id="PF00089">
    <property type="entry name" value="Trypsin"/>
    <property type="match status" value="1"/>
</dbReference>
<keyword evidence="7" id="KW-0472">Membrane</keyword>
<dbReference type="PANTHER" id="PTHR24276:SF96">
    <property type="entry name" value="PEPTIDASE S1 DOMAIN-CONTAINING PROTEIN"/>
    <property type="match status" value="1"/>
</dbReference>
<keyword evidence="7" id="KW-0812">Transmembrane</keyword>
<keyword evidence="4" id="KW-0720">Serine protease</keyword>
<dbReference type="FunFam" id="2.40.10.10:FF:000034">
    <property type="entry name" value="Eupolytin"/>
    <property type="match status" value="1"/>
</dbReference>
<dbReference type="InterPro" id="IPR001314">
    <property type="entry name" value="Peptidase_S1A"/>
</dbReference>
<feature type="transmembrane region" description="Helical" evidence="7">
    <location>
        <begin position="36"/>
        <end position="54"/>
    </location>
</feature>
<keyword evidence="3" id="KW-0378">Hydrolase</keyword>
<organism evidence="9 10">
    <name type="scientific">Anopheles coluzzii</name>
    <name type="common">African malaria mosquito</name>
    <dbReference type="NCBI Taxonomy" id="1518534"/>
    <lineage>
        <taxon>Eukaryota</taxon>
        <taxon>Metazoa</taxon>
        <taxon>Ecdysozoa</taxon>
        <taxon>Arthropoda</taxon>
        <taxon>Hexapoda</taxon>
        <taxon>Insecta</taxon>
        <taxon>Pterygota</taxon>
        <taxon>Neoptera</taxon>
        <taxon>Endopterygota</taxon>
        <taxon>Diptera</taxon>
        <taxon>Nematocera</taxon>
        <taxon>Culicoidea</taxon>
        <taxon>Culicidae</taxon>
        <taxon>Anophelinae</taxon>
        <taxon>Anopheles</taxon>
    </lineage>
</organism>
<dbReference type="GO" id="GO:0004252">
    <property type="term" value="F:serine-type endopeptidase activity"/>
    <property type="evidence" value="ECO:0007669"/>
    <property type="project" value="InterPro"/>
</dbReference>
<evidence type="ECO:0000256" key="5">
    <source>
        <dbReference type="ARBA" id="ARBA00023157"/>
    </source>
</evidence>
<evidence type="ECO:0000256" key="4">
    <source>
        <dbReference type="ARBA" id="ARBA00022825"/>
    </source>
</evidence>
<accession>A0A6E8W9C1</accession>
<evidence type="ECO:0000313" key="9">
    <source>
        <dbReference type="EnsemblMetazoa" id="ACON029193-PA"/>
    </source>
</evidence>
<dbReference type="InterPro" id="IPR033116">
    <property type="entry name" value="TRYPSIN_SER"/>
</dbReference>
<evidence type="ECO:0000256" key="7">
    <source>
        <dbReference type="SAM" id="Phobius"/>
    </source>
</evidence>
<dbReference type="VEuPathDB" id="VectorBase:ACMO_012505"/>
<dbReference type="VEuPathDB" id="VectorBase:ACON029193"/>
<dbReference type="GeneID" id="120958130"/>
<dbReference type="GO" id="GO:0006508">
    <property type="term" value="P:proteolysis"/>
    <property type="evidence" value="ECO:0007669"/>
    <property type="project" value="UniProtKB-KW"/>
</dbReference>
<dbReference type="InterPro" id="IPR043504">
    <property type="entry name" value="Peptidase_S1_PA_chymotrypsin"/>
</dbReference>
<evidence type="ECO:0000256" key="1">
    <source>
        <dbReference type="ARBA" id="ARBA00022670"/>
    </source>
</evidence>
<keyword evidence="7" id="KW-1133">Transmembrane helix</keyword>
<dbReference type="PROSITE" id="PS50240">
    <property type="entry name" value="TRYPSIN_DOM"/>
    <property type="match status" value="1"/>
</dbReference>
<dbReference type="SUPFAM" id="SSF50494">
    <property type="entry name" value="Trypsin-like serine proteases"/>
    <property type="match status" value="1"/>
</dbReference>
<comment type="similarity">
    <text evidence="6">Belongs to the peptidase S1 family. CLIP subfamily.</text>
</comment>
<dbReference type="VEuPathDB" id="VectorBase:ACON2_034544"/>